<protein>
    <submittedName>
        <fullName evidence="9">C-type lectin domain-containing protein</fullName>
    </submittedName>
</protein>
<name>A0A1I7XMZ7_HETBA</name>
<keyword evidence="6" id="KW-0472">Membrane</keyword>
<dbReference type="InterPro" id="IPR001304">
    <property type="entry name" value="C-type_lectin-like"/>
</dbReference>
<evidence type="ECO:0000256" key="6">
    <source>
        <dbReference type="ARBA" id="ARBA00023136"/>
    </source>
</evidence>
<organism evidence="8 9">
    <name type="scientific">Heterorhabditis bacteriophora</name>
    <name type="common">Entomopathogenic nematode worm</name>
    <dbReference type="NCBI Taxonomy" id="37862"/>
    <lineage>
        <taxon>Eukaryota</taxon>
        <taxon>Metazoa</taxon>
        <taxon>Ecdysozoa</taxon>
        <taxon>Nematoda</taxon>
        <taxon>Chromadorea</taxon>
        <taxon>Rhabditida</taxon>
        <taxon>Rhabditina</taxon>
        <taxon>Rhabditomorpha</taxon>
        <taxon>Strongyloidea</taxon>
        <taxon>Heterorhabditidae</taxon>
        <taxon>Heterorhabditis</taxon>
    </lineage>
</organism>
<keyword evidence="3" id="KW-0430">Lectin</keyword>
<dbReference type="PANTHER" id="PTHR22800">
    <property type="entry name" value="C-TYPE LECTIN PROTEINS"/>
    <property type="match status" value="1"/>
</dbReference>
<evidence type="ECO:0000256" key="3">
    <source>
        <dbReference type="ARBA" id="ARBA00022734"/>
    </source>
</evidence>
<keyword evidence="5" id="KW-1133">Transmembrane helix</keyword>
<evidence type="ECO:0000256" key="2">
    <source>
        <dbReference type="ARBA" id="ARBA00022692"/>
    </source>
</evidence>
<evidence type="ECO:0000313" key="8">
    <source>
        <dbReference type="Proteomes" id="UP000095283"/>
    </source>
</evidence>
<sequence>MKLAFNSRHLSREPVALSHAVAQAIDNERSLIAVCLLSVVTSFPVHEEEGSGGETAERFHSYPIEEVGIVNNTNQLCPCKPNNTVITTTTTEQAVTSKCCCQFESTSTAHPISTKETPINNENPCCCQTNQEDDILTYQDHSYSSIVNWDATNFEYHSNVDDSFQKRQSEKIQSDGICPDGWAQYRESCYFIEMEKVVLAEAELRCYIKNSTLFVANSIEEWNVIRKLTPLNFYSWIGLVRFADAKHQEPSWQIIDGMDAKNMYV</sequence>
<evidence type="ECO:0000256" key="4">
    <source>
        <dbReference type="ARBA" id="ARBA00022968"/>
    </source>
</evidence>
<evidence type="ECO:0000259" key="7">
    <source>
        <dbReference type="Pfam" id="PF00059"/>
    </source>
</evidence>
<keyword evidence="4" id="KW-0735">Signal-anchor</keyword>
<dbReference type="InterPro" id="IPR050919">
    <property type="entry name" value="NKG2/CD94_NK_receptors"/>
</dbReference>
<keyword evidence="8" id="KW-1185">Reference proteome</keyword>
<dbReference type="SUPFAM" id="SSF56436">
    <property type="entry name" value="C-type lectin-like"/>
    <property type="match status" value="1"/>
</dbReference>
<reference evidence="9" key="1">
    <citation type="submission" date="2016-11" db="UniProtKB">
        <authorList>
            <consortium name="WormBaseParasite"/>
        </authorList>
    </citation>
    <scope>IDENTIFICATION</scope>
</reference>
<dbReference type="InterPro" id="IPR016187">
    <property type="entry name" value="CTDL_fold"/>
</dbReference>
<dbReference type="GO" id="GO:0030246">
    <property type="term" value="F:carbohydrate binding"/>
    <property type="evidence" value="ECO:0007669"/>
    <property type="project" value="UniProtKB-KW"/>
</dbReference>
<proteinExistence type="predicted"/>
<dbReference type="InterPro" id="IPR016186">
    <property type="entry name" value="C-type_lectin-like/link_sf"/>
</dbReference>
<keyword evidence="2" id="KW-0812">Transmembrane</keyword>
<dbReference type="AlphaFoldDB" id="A0A1I7XMZ7"/>
<dbReference type="GO" id="GO:0002223">
    <property type="term" value="P:stimulatory C-type lectin receptor signaling pathway"/>
    <property type="evidence" value="ECO:0007669"/>
    <property type="project" value="TreeGrafter"/>
</dbReference>
<dbReference type="WBParaSite" id="Hba_19155">
    <property type="protein sequence ID" value="Hba_19155"/>
    <property type="gene ID" value="Hba_19155"/>
</dbReference>
<accession>A0A1I7XMZ7</accession>
<dbReference type="Gene3D" id="3.10.100.10">
    <property type="entry name" value="Mannose-Binding Protein A, subunit A"/>
    <property type="match status" value="1"/>
</dbReference>
<evidence type="ECO:0000256" key="1">
    <source>
        <dbReference type="ARBA" id="ARBA00004606"/>
    </source>
</evidence>
<comment type="subcellular location">
    <subcellularLocation>
        <location evidence="1">Membrane</location>
        <topology evidence="1">Single-pass type II membrane protein</topology>
    </subcellularLocation>
</comment>
<dbReference type="PANTHER" id="PTHR22800:SF252">
    <property type="entry name" value="NATURAL KILLER CELLS ANTIGEN CD94"/>
    <property type="match status" value="1"/>
</dbReference>
<dbReference type="Proteomes" id="UP000095283">
    <property type="component" value="Unplaced"/>
</dbReference>
<evidence type="ECO:0000256" key="5">
    <source>
        <dbReference type="ARBA" id="ARBA00022989"/>
    </source>
</evidence>
<evidence type="ECO:0000313" key="9">
    <source>
        <dbReference type="WBParaSite" id="Hba_19155"/>
    </source>
</evidence>
<feature type="domain" description="C-type lectin" evidence="7">
    <location>
        <begin position="199"/>
        <end position="260"/>
    </location>
</feature>
<dbReference type="GO" id="GO:0016020">
    <property type="term" value="C:membrane"/>
    <property type="evidence" value="ECO:0007669"/>
    <property type="project" value="UniProtKB-SubCell"/>
</dbReference>
<dbReference type="Pfam" id="PF00059">
    <property type="entry name" value="Lectin_C"/>
    <property type="match status" value="1"/>
</dbReference>